<keyword evidence="5" id="KW-0411">Iron-sulfur</keyword>
<accession>A0A445MVV2</accession>
<dbReference type="PROSITE" id="PS00198">
    <property type="entry name" value="4FE4S_FER_1"/>
    <property type="match status" value="1"/>
</dbReference>
<dbReference type="GO" id="GO:0006537">
    <property type="term" value="P:glutamate biosynthetic process"/>
    <property type="evidence" value="ECO:0007669"/>
    <property type="project" value="InterPro"/>
</dbReference>
<evidence type="ECO:0000256" key="4">
    <source>
        <dbReference type="ARBA" id="ARBA00023004"/>
    </source>
</evidence>
<gene>
    <name evidence="8" type="ORF">PITCH_A190057</name>
</gene>
<dbReference type="PANTHER" id="PTHR43819:SF1">
    <property type="entry name" value="ARCHAEAL-TYPE GLUTAMATE SYNTHASE [NADPH]"/>
    <property type="match status" value="1"/>
</dbReference>
<dbReference type="GO" id="GO:0004355">
    <property type="term" value="F:glutamate synthase (NADPH) activity"/>
    <property type="evidence" value="ECO:0007669"/>
    <property type="project" value="UniProtKB-EC"/>
</dbReference>
<dbReference type="AlphaFoldDB" id="A0A445MVV2"/>
<dbReference type="Gene3D" id="3.20.20.70">
    <property type="entry name" value="Aldolase class I"/>
    <property type="match status" value="1"/>
</dbReference>
<dbReference type="EC" id="1.4.1.13" evidence="2"/>
<dbReference type="PANTHER" id="PTHR43819">
    <property type="entry name" value="ARCHAEAL-TYPE GLUTAMATE SYNTHASE [NADPH]"/>
    <property type="match status" value="1"/>
</dbReference>
<comment type="catalytic activity">
    <reaction evidence="6">
        <text>2 L-glutamate + NADP(+) = L-glutamine + 2-oxoglutarate + NADPH + H(+)</text>
        <dbReference type="Rhea" id="RHEA:15501"/>
        <dbReference type="ChEBI" id="CHEBI:15378"/>
        <dbReference type="ChEBI" id="CHEBI:16810"/>
        <dbReference type="ChEBI" id="CHEBI:29985"/>
        <dbReference type="ChEBI" id="CHEBI:57783"/>
        <dbReference type="ChEBI" id="CHEBI:58349"/>
        <dbReference type="ChEBI" id="CHEBI:58359"/>
        <dbReference type="EC" id="1.4.1.13"/>
    </reaction>
</comment>
<evidence type="ECO:0000259" key="7">
    <source>
        <dbReference type="PROSITE" id="PS51379"/>
    </source>
</evidence>
<proteinExistence type="inferred from homology"/>
<keyword evidence="3" id="KW-0479">Metal-binding</keyword>
<reference evidence="8" key="1">
    <citation type="submission" date="2018-01" db="EMBL/GenBank/DDBJ databases">
        <authorList>
            <person name="Regsiter A."/>
            <person name="William W."/>
        </authorList>
    </citation>
    <scope>NUCLEOTIDE SEQUENCE</scope>
    <source>
        <strain evidence="8">TRIP AH-1</strain>
    </source>
</reference>
<dbReference type="InterPro" id="IPR013785">
    <property type="entry name" value="Aldolase_TIM"/>
</dbReference>
<dbReference type="SUPFAM" id="SSF54862">
    <property type="entry name" value="4Fe-4S ferredoxins"/>
    <property type="match status" value="1"/>
</dbReference>
<dbReference type="InterPro" id="IPR002932">
    <property type="entry name" value="Glu_synthdom"/>
</dbReference>
<name>A0A445MVV2_9BACT</name>
<evidence type="ECO:0000313" key="8">
    <source>
        <dbReference type="EMBL" id="SPD73481.1"/>
    </source>
</evidence>
<evidence type="ECO:0000256" key="3">
    <source>
        <dbReference type="ARBA" id="ARBA00022723"/>
    </source>
</evidence>
<dbReference type="GO" id="GO:0046872">
    <property type="term" value="F:metal ion binding"/>
    <property type="evidence" value="ECO:0007669"/>
    <property type="project" value="UniProtKB-KW"/>
</dbReference>
<dbReference type="Pfam" id="PF01645">
    <property type="entry name" value="Glu_synthase"/>
    <property type="match status" value="1"/>
</dbReference>
<sequence>MPEKYVIHTTTAPNRFKAVSRSGIIAWEEGCLRCAVCVKERCVYDVYYKRKLDPRQMIDSIDNLCMNCLRCVQGCPKELITKSLNPEYKEMGDDFFTPEIISKLWSQAETGKIPVSGAGYPGPFSGPGFDSMWTDMSEIVRPTRDGIHGREYISTAIDLGRTIKSLRFDDSGALLAETPLLVDIPLPILLKVPPFGAISDKTLLGWAMAAKRLGTLLALKIDDVEKLPDQFRPWLVPVLEEDLTDPAIIPVGVRIVEIPWSSRFEKSAKIIKDTFPSMLVCVNIAMMDGMEEKAVSVADAGLDIIHLELGRYSEKEPETYDPRRVKDAIRSVHMKLVETNIRDEVTLVASGGFAMAEHVAKGMICGADAVMAEFQLLIGLQCRMCRRCATGLSCPVDIQDASAKWVAARVVNLFGAWHNQLIELMGAMGIRDARRLRGEVGRAMFFEDLDKVAFGSLGSAGEGFELE</sequence>
<keyword evidence="4" id="KW-0408">Iron</keyword>
<evidence type="ECO:0000256" key="2">
    <source>
        <dbReference type="ARBA" id="ARBA00012079"/>
    </source>
</evidence>
<dbReference type="InterPro" id="IPR017900">
    <property type="entry name" value="4Fe4S_Fe_S_CS"/>
</dbReference>
<protein>
    <recommendedName>
        <fullName evidence="2">glutamate synthase (NADPH)</fullName>
        <ecNumber evidence="2">1.4.1.13</ecNumber>
    </recommendedName>
</protein>
<dbReference type="GO" id="GO:0051536">
    <property type="term" value="F:iron-sulfur cluster binding"/>
    <property type="evidence" value="ECO:0007669"/>
    <property type="project" value="UniProtKB-KW"/>
</dbReference>
<organism evidence="8">
    <name type="scientific">uncultured Desulfobacterium sp</name>
    <dbReference type="NCBI Taxonomy" id="201089"/>
    <lineage>
        <taxon>Bacteria</taxon>
        <taxon>Pseudomonadati</taxon>
        <taxon>Thermodesulfobacteriota</taxon>
        <taxon>Desulfobacteria</taxon>
        <taxon>Desulfobacterales</taxon>
        <taxon>Desulfobacteriaceae</taxon>
        <taxon>Desulfobacterium</taxon>
        <taxon>environmental samples</taxon>
    </lineage>
</organism>
<comment type="similarity">
    <text evidence="1">Belongs to the glutamate synthase family.</text>
</comment>
<evidence type="ECO:0000256" key="1">
    <source>
        <dbReference type="ARBA" id="ARBA00009716"/>
    </source>
</evidence>
<feature type="domain" description="4Fe-4S ferredoxin-type" evidence="7">
    <location>
        <begin position="54"/>
        <end position="85"/>
    </location>
</feature>
<evidence type="ECO:0000256" key="5">
    <source>
        <dbReference type="ARBA" id="ARBA00023014"/>
    </source>
</evidence>
<dbReference type="InterPro" id="IPR017896">
    <property type="entry name" value="4Fe4S_Fe-S-bd"/>
</dbReference>
<dbReference type="SUPFAM" id="SSF51395">
    <property type="entry name" value="FMN-linked oxidoreductases"/>
    <property type="match status" value="1"/>
</dbReference>
<dbReference type="EMBL" id="OJIN01000101">
    <property type="protein sequence ID" value="SPD73481.1"/>
    <property type="molecule type" value="Genomic_DNA"/>
</dbReference>
<dbReference type="PROSITE" id="PS51379">
    <property type="entry name" value="4FE4S_FER_2"/>
    <property type="match status" value="1"/>
</dbReference>
<evidence type="ECO:0000256" key="6">
    <source>
        <dbReference type="ARBA" id="ARBA00048151"/>
    </source>
</evidence>